<dbReference type="AlphaFoldDB" id="A0A8A4ZGQ9"/>
<evidence type="ECO:0000256" key="1">
    <source>
        <dbReference type="ARBA" id="ARBA00000757"/>
    </source>
</evidence>
<feature type="region of interest" description="Disordered" evidence="9">
    <location>
        <begin position="124"/>
        <end position="149"/>
    </location>
</feature>
<dbReference type="Proteomes" id="UP000663937">
    <property type="component" value="Chromosome"/>
</dbReference>
<dbReference type="EC" id="5.3.1.8" evidence="3"/>
<dbReference type="KEGG" id="psic:J4E96_03960"/>
<dbReference type="GO" id="GO:0005829">
    <property type="term" value="C:cytosol"/>
    <property type="evidence" value="ECO:0007669"/>
    <property type="project" value="TreeGrafter"/>
</dbReference>
<comment type="similarity">
    <text evidence="2">Belongs to the mannose-6-phosphate isomerase type 1 family.</text>
</comment>
<feature type="binding site" evidence="8">
    <location>
        <position position="279"/>
    </location>
    <ligand>
        <name>Zn(2+)</name>
        <dbReference type="ChEBI" id="CHEBI:29105"/>
    </ligand>
</feature>
<feature type="region of interest" description="Disordered" evidence="9">
    <location>
        <begin position="61"/>
        <end position="93"/>
    </location>
</feature>
<protein>
    <recommendedName>
        <fullName evidence="3">mannose-6-phosphate isomerase</fullName>
        <ecNumber evidence="3">5.3.1.8</ecNumber>
    </recommendedName>
</protein>
<feature type="domain" description="Phosphomannose isomerase type I catalytic" evidence="10">
    <location>
        <begin position="96"/>
        <end position="170"/>
    </location>
</feature>
<gene>
    <name evidence="11" type="primary">manA</name>
    <name evidence="11" type="ORF">J4E96_03960</name>
</gene>
<dbReference type="NCBIfam" id="TIGR00218">
    <property type="entry name" value="manA"/>
    <property type="match status" value="1"/>
</dbReference>
<dbReference type="InterPro" id="IPR016305">
    <property type="entry name" value="Mannose-6-P_Isomerase"/>
</dbReference>
<evidence type="ECO:0000256" key="8">
    <source>
        <dbReference type="PIRSR" id="PIRSR001480-2"/>
    </source>
</evidence>
<keyword evidence="12" id="KW-1185">Reference proteome</keyword>
<evidence type="ECO:0000256" key="6">
    <source>
        <dbReference type="ARBA" id="ARBA00023235"/>
    </source>
</evidence>
<evidence type="ECO:0000256" key="5">
    <source>
        <dbReference type="ARBA" id="ARBA00022833"/>
    </source>
</evidence>
<dbReference type="GO" id="GO:0009298">
    <property type="term" value="P:GDP-mannose biosynthetic process"/>
    <property type="evidence" value="ECO:0007669"/>
    <property type="project" value="InterPro"/>
</dbReference>
<comment type="catalytic activity">
    <reaction evidence="1">
        <text>D-mannose 6-phosphate = D-fructose 6-phosphate</text>
        <dbReference type="Rhea" id="RHEA:12356"/>
        <dbReference type="ChEBI" id="CHEBI:58735"/>
        <dbReference type="ChEBI" id="CHEBI:61527"/>
        <dbReference type="EC" id="5.3.1.8"/>
    </reaction>
</comment>
<dbReference type="InterPro" id="IPR011051">
    <property type="entry name" value="RmlC_Cupin_sf"/>
</dbReference>
<evidence type="ECO:0000256" key="3">
    <source>
        <dbReference type="ARBA" id="ARBA00011956"/>
    </source>
</evidence>
<evidence type="ECO:0000313" key="12">
    <source>
        <dbReference type="Proteomes" id="UP000663937"/>
    </source>
</evidence>
<name>A0A8A4ZGQ9_9MICO</name>
<feature type="binding site" evidence="8">
    <location>
        <position position="154"/>
    </location>
    <ligand>
        <name>Zn(2+)</name>
        <dbReference type="ChEBI" id="CHEBI:29105"/>
    </ligand>
</feature>
<comment type="cofactor">
    <cofactor evidence="8">
        <name>Zn(2+)</name>
        <dbReference type="ChEBI" id="CHEBI:29105"/>
    </cofactor>
    <text evidence="8">Binds 1 zinc ion per subunit.</text>
</comment>
<keyword evidence="6 11" id="KW-0413">Isomerase</keyword>
<feature type="binding site" evidence="8">
    <location>
        <position position="117"/>
    </location>
    <ligand>
        <name>Zn(2+)</name>
        <dbReference type="ChEBI" id="CHEBI:29105"/>
    </ligand>
</feature>
<dbReference type="PRINTS" id="PR00714">
    <property type="entry name" value="MAN6PISMRASE"/>
</dbReference>
<dbReference type="PANTHER" id="PTHR10309">
    <property type="entry name" value="MANNOSE-6-PHOSPHATE ISOMERASE"/>
    <property type="match status" value="1"/>
</dbReference>
<proteinExistence type="inferred from homology"/>
<dbReference type="CDD" id="cd07011">
    <property type="entry name" value="cupin_PMI_type_I_N"/>
    <property type="match status" value="1"/>
</dbReference>
<dbReference type="InterPro" id="IPR014710">
    <property type="entry name" value="RmlC-like_jellyroll"/>
</dbReference>
<reference evidence="11" key="1">
    <citation type="submission" date="2021-03" db="EMBL/GenBank/DDBJ databases">
        <title>Pengzhenrongella sicca gen. nov., sp. nov., a new member of suborder Micrococcineae isolated from High-Arctic tundra soil.</title>
        <authorList>
            <person name="Peng F."/>
        </authorList>
    </citation>
    <scope>NUCLEOTIDE SEQUENCE</scope>
    <source>
        <strain evidence="11">LRZ-2</strain>
    </source>
</reference>
<evidence type="ECO:0000256" key="4">
    <source>
        <dbReference type="ARBA" id="ARBA00022723"/>
    </source>
</evidence>
<dbReference type="PIRSF" id="PIRSF001480">
    <property type="entry name" value="Mannose-6-phosphate_isomerase"/>
    <property type="match status" value="1"/>
</dbReference>
<feature type="compositionally biased region" description="Acidic residues" evidence="9">
    <location>
        <begin position="75"/>
        <end position="89"/>
    </location>
</feature>
<keyword evidence="5 8" id="KW-0862">Zinc</keyword>
<evidence type="ECO:0000256" key="9">
    <source>
        <dbReference type="SAM" id="MobiDB-lite"/>
    </source>
</evidence>
<feature type="active site" evidence="7">
    <location>
        <position position="298"/>
    </location>
</feature>
<evidence type="ECO:0000259" key="10">
    <source>
        <dbReference type="Pfam" id="PF20511"/>
    </source>
</evidence>
<dbReference type="PANTHER" id="PTHR10309:SF0">
    <property type="entry name" value="MANNOSE-6-PHOSPHATE ISOMERASE"/>
    <property type="match status" value="1"/>
</dbReference>
<dbReference type="GO" id="GO:0005975">
    <property type="term" value="P:carbohydrate metabolic process"/>
    <property type="evidence" value="ECO:0007669"/>
    <property type="project" value="InterPro"/>
</dbReference>
<evidence type="ECO:0000256" key="2">
    <source>
        <dbReference type="ARBA" id="ARBA00010772"/>
    </source>
</evidence>
<organism evidence="11 12">
    <name type="scientific">Pengzhenrongella sicca</name>
    <dbReference type="NCBI Taxonomy" id="2819238"/>
    <lineage>
        <taxon>Bacteria</taxon>
        <taxon>Bacillati</taxon>
        <taxon>Actinomycetota</taxon>
        <taxon>Actinomycetes</taxon>
        <taxon>Micrococcales</taxon>
        <taxon>Pengzhenrongella</taxon>
    </lineage>
</organism>
<evidence type="ECO:0000313" key="11">
    <source>
        <dbReference type="EMBL" id="QTE30179.1"/>
    </source>
</evidence>
<dbReference type="GO" id="GO:0008270">
    <property type="term" value="F:zinc ion binding"/>
    <property type="evidence" value="ECO:0007669"/>
    <property type="project" value="InterPro"/>
</dbReference>
<dbReference type="InterPro" id="IPR046457">
    <property type="entry name" value="PMI_typeI_cat"/>
</dbReference>
<accession>A0A8A4ZGQ9</accession>
<dbReference type="Pfam" id="PF20511">
    <property type="entry name" value="PMI_typeI_cat"/>
    <property type="match status" value="1"/>
</dbReference>
<dbReference type="GO" id="GO:0004476">
    <property type="term" value="F:mannose-6-phosphate isomerase activity"/>
    <property type="evidence" value="ECO:0007669"/>
    <property type="project" value="UniProtKB-EC"/>
</dbReference>
<dbReference type="RefSeq" id="WP_227424498.1">
    <property type="nucleotide sequence ID" value="NZ_CP071868.1"/>
</dbReference>
<dbReference type="SUPFAM" id="SSF51182">
    <property type="entry name" value="RmlC-like cupins"/>
    <property type="match status" value="1"/>
</dbReference>
<dbReference type="Gene3D" id="2.60.120.10">
    <property type="entry name" value="Jelly Rolls"/>
    <property type="match status" value="2"/>
</dbReference>
<evidence type="ECO:0000256" key="7">
    <source>
        <dbReference type="PIRSR" id="PIRSR001480-1"/>
    </source>
</evidence>
<dbReference type="Gene3D" id="1.10.441.10">
    <property type="entry name" value="Phosphomannose Isomerase, domain 2"/>
    <property type="match status" value="1"/>
</dbReference>
<sequence>MHLLTNPRMRYAWGSVDLLPTLLGEAPDGRPVAEIWMGAHPAAPSLLDVDGRPERLDAFVARHPGQALGARADDGGEDEGDDGDDAGDDAGERAGMHSARLPFLLKLLAAGEPLSLQVHPDGAQAAAGHRRENAAGIALTDPRRSYPDDSPKPEMVYALTSFELLCGFAPVDRVRALLTGLAVTELQPLVDALRSPDPAVAIESAVTRLLTAARPQQRDLVRAVARVATARRDDRREYALVGDLATRFPDDVGIVATLFLNQLRIEPGESVFIGAGTIHSYVSGLGLELMAPSDNVLRAGLTAKHVDVRELLRLVDFTPRLPQRLRPTADDGAVVFRPPGPGFALWTSCRAPTGAAAGPAEPVAVPGPASGPRIAVACAGRATLARGDERLELAPGQSAFIPDSDGPLEISTTGTTAVAFCP</sequence>
<dbReference type="EMBL" id="CP071868">
    <property type="protein sequence ID" value="QTE30179.1"/>
    <property type="molecule type" value="Genomic_DNA"/>
</dbReference>
<keyword evidence="4 8" id="KW-0479">Metal-binding</keyword>
<dbReference type="InterPro" id="IPR001250">
    <property type="entry name" value="Man6P_Isoase-1"/>
</dbReference>
<feature type="binding site" evidence="8">
    <location>
        <position position="119"/>
    </location>
    <ligand>
        <name>Zn(2+)</name>
        <dbReference type="ChEBI" id="CHEBI:29105"/>
    </ligand>
</feature>